<feature type="region of interest" description="Disordered" evidence="1">
    <location>
        <begin position="1"/>
        <end position="37"/>
    </location>
</feature>
<reference evidence="3 4" key="1">
    <citation type="journal article" date="2018" name="Arch. Microbiol.">
        <title>New insights into the metabolic potential of the phototrophic purple bacterium Rhodopila globiformis DSM 161(T) from its draft genome sequence and evidence for a vanadium-dependent nitrogenase.</title>
        <authorList>
            <person name="Imhoff J.F."/>
            <person name="Rahn T."/>
            <person name="Kunzel S."/>
            <person name="Neulinger S.C."/>
        </authorList>
    </citation>
    <scope>NUCLEOTIDE SEQUENCE [LARGE SCALE GENOMIC DNA]</scope>
    <source>
        <strain evidence="3 4">DSM 161</strain>
    </source>
</reference>
<dbReference type="RefSeq" id="WP_104520763.1">
    <property type="nucleotide sequence ID" value="NZ_NHRY01000223.1"/>
</dbReference>
<keyword evidence="2" id="KW-0812">Transmembrane</keyword>
<protein>
    <submittedName>
        <fullName evidence="3">Uncharacterized protein</fullName>
    </submittedName>
</protein>
<keyword evidence="2" id="KW-0472">Membrane</keyword>
<evidence type="ECO:0000313" key="3">
    <source>
        <dbReference type="EMBL" id="PPQ29659.1"/>
    </source>
</evidence>
<feature type="compositionally biased region" description="Basic residues" evidence="1">
    <location>
        <begin position="150"/>
        <end position="163"/>
    </location>
</feature>
<dbReference type="AlphaFoldDB" id="A0A2S6N4Y1"/>
<dbReference type="EMBL" id="NHRY01000223">
    <property type="protein sequence ID" value="PPQ29659.1"/>
    <property type="molecule type" value="Genomic_DNA"/>
</dbReference>
<comment type="caution">
    <text evidence="3">The sequence shown here is derived from an EMBL/GenBank/DDBJ whole genome shotgun (WGS) entry which is preliminary data.</text>
</comment>
<dbReference type="Proteomes" id="UP000239724">
    <property type="component" value="Unassembled WGS sequence"/>
</dbReference>
<feature type="transmembrane region" description="Helical" evidence="2">
    <location>
        <begin position="80"/>
        <end position="100"/>
    </location>
</feature>
<sequence length="163" mass="16744">MPPSTTAPTRQKKTSGSPGKTRGRPRSGTGRASATRRPGRWRAWPIGAAVVVFLAAYILDTGAVIRLIGACLAGQFGPPVRIVAFAALGLLGCVLAWALFSPQPAPAAATGKPRRPRTPAKAKPASAGPEATVPADNALAPDQAGSPKAPGRRASSRRPPMRT</sequence>
<keyword evidence="4" id="KW-1185">Reference proteome</keyword>
<feature type="compositionally biased region" description="Polar residues" evidence="1">
    <location>
        <begin position="1"/>
        <end position="18"/>
    </location>
</feature>
<feature type="transmembrane region" description="Helical" evidence="2">
    <location>
        <begin position="46"/>
        <end position="68"/>
    </location>
</feature>
<evidence type="ECO:0000256" key="1">
    <source>
        <dbReference type="SAM" id="MobiDB-lite"/>
    </source>
</evidence>
<feature type="region of interest" description="Disordered" evidence="1">
    <location>
        <begin position="105"/>
        <end position="163"/>
    </location>
</feature>
<evidence type="ECO:0000313" key="4">
    <source>
        <dbReference type="Proteomes" id="UP000239724"/>
    </source>
</evidence>
<accession>A0A2S6N4Y1</accession>
<proteinExistence type="predicted"/>
<keyword evidence="2" id="KW-1133">Transmembrane helix</keyword>
<gene>
    <name evidence="3" type="ORF">CCS01_20925</name>
</gene>
<organism evidence="3 4">
    <name type="scientific">Rhodopila globiformis</name>
    <name type="common">Rhodopseudomonas globiformis</name>
    <dbReference type="NCBI Taxonomy" id="1071"/>
    <lineage>
        <taxon>Bacteria</taxon>
        <taxon>Pseudomonadati</taxon>
        <taxon>Pseudomonadota</taxon>
        <taxon>Alphaproteobacteria</taxon>
        <taxon>Acetobacterales</taxon>
        <taxon>Acetobacteraceae</taxon>
        <taxon>Rhodopila</taxon>
    </lineage>
</organism>
<evidence type="ECO:0000256" key="2">
    <source>
        <dbReference type="SAM" id="Phobius"/>
    </source>
</evidence>
<name>A0A2S6N4Y1_RHOGL</name>